<dbReference type="eggNOG" id="COG1012">
    <property type="taxonomic scope" value="Bacteria"/>
</dbReference>
<dbReference type="Pfam" id="PF05893">
    <property type="entry name" value="LuxC"/>
    <property type="match status" value="1"/>
</dbReference>
<keyword evidence="2" id="KW-0560">Oxidoreductase</keyword>
<dbReference type="InterPro" id="IPR008670">
    <property type="entry name" value="CoA_reduct_LuxC"/>
</dbReference>
<gene>
    <name evidence="2" type="primary">luxC</name>
    <name evidence="2" type="ordered locus">RGE_41340</name>
</gene>
<keyword evidence="1" id="KW-0521">NADP</keyword>
<protein>
    <submittedName>
        <fullName evidence="2">Putative acyl-CoA reductase LuxC</fullName>
        <ecNumber evidence="2">1.2.1.50</ecNumber>
    </submittedName>
</protein>
<accession>I0HWT3</accession>
<keyword evidence="3" id="KW-1185">Reference proteome</keyword>
<dbReference type="EMBL" id="AP012320">
    <property type="protein sequence ID" value="BAL97470.1"/>
    <property type="molecule type" value="Genomic_DNA"/>
</dbReference>
<dbReference type="GO" id="GO:0008218">
    <property type="term" value="P:bioluminescence"/>
    <property type="evidence" value="ECO:0007669"/>
    <property type="project" value="InterPro"/>
</dbReference>
<sequence length="404" mass="44724">MTSADLDVVLPKGATVEAVVSSSNLPPFGKVQLAFANELAKALTRSPAVRAFPELVALGFWLRAANLTKIIDSFLSTRLDEIHLARGLVFHVSPSNVDTIFVYSWFVSLLCGNRNIIRLSSKSSPQTSALLTVLERLLSQDEWNDIAKRTLIVRYGHDVAASSALSACCDVRVIWGGDATINTFRSIPLNPRATELAFANKFSLAVLDASSVANAQDRATRQLAANFYNDVYWFGQMACSSPRMVIWLGSAEEVELACSSFWPALKNELDRREFAIAAPDHMNKEVLADALAIDDPSVRITEPDARITRVWMSLARARDDLHCGAGLFHEARINSLDELNSILDRKIQTVSYFGIPLEDWSKYLRTCLPTGIDRIVPIGSALNFDSVWDGQDMLVSFTRQITIR</sequence>
<dbReference type="EC" id="1.2.1.50" evidence="2"/>
<dbReference type="GO" id="GO:0003995">
    <property type="term" value="F:acyl-CoA dehydrogenase activity"/>
    <property type="evidence" value="ECO:0007669"/>
    <property type="project" value="InterPro"/>
</dbReference>
<evidence type="ECO:0000313" key="2">
    <source>
        <dbReference type="EMBL" id="BAL97470.1"/>
    </source>
</evidence>
<dbReference type="KEGG" id="rge:RGE_41340"/>
<proteinExistence type="predicted"/>
<dbReference type="Proteomes" id="UP000007883">
    <property type="component" value="Chromosome"/>
</dbReference>
<evidence type="ECO:0000256" key="1">
    <source>
        <dbReference type="ARBA" id="ARBA00022857"/>
    </source>
</evidence>
<dbReference type="GO" id="GO:0050062">
    <property type="term" value="F:long-chain-fatty-acyl-CoA reductase activity"/>
    <property type="evidence" value="ECO:0007669"/>
    <property type="project" value="UniProtKB-EC"/>
</dbReference>
<organism evidence="2 3">
    <name type="scientific">Rubrivivax gelatinosus (strain NBRC 100245 / IL144)</name>
    <dbReference type="NCBI Taxonomy" id="983917"/>
    <lineage>
        <taxon>Bacteria</taxon>
        <taxon>Pseudomonadati</taxon>
        <taxon>Pseudomonadota</taxon>
        <taxon>Betaproteobacteria</taxon>
        <taxon>Burkholderiales</taxon>
        <taxon>Sphaerotilaceae</taxon>
        <taxon>Rubrivivax</taxon>
    </lineage>
</organism>
<dbReference type="RefSeq" id="WP_014430319.1">
    <property type="nucleotide sequence ID" value="NC_017075.1"/>
</dbReference>
<name>I0HWT3_RUBGI</name>
<dbReference type="AlphaFoldDB" id="I0HWT3"/>
<dbReference type="STRING" id="983917.RGE_41340"/>
<reference evidence="2 3" key="1">
    <citation type="journal article" date="2012" name="J. Bacteriol.">
        <title>Complete genome sequence of phototrophic betaproteobacterium Rubrivivax gelatinosus IL144.</title>
        <authorList>
            <person name="Nagashima S."/>
            <person name="Kamimura A."/>
            <person name="Shimizu T."/>
            <person name="Nakamura-isaki S."/>
            <person name="Aono E."/>
            <person name="Sakamoto K."/>
            <person name="Ichikawa N."/>
            <person name="Nakazawa H."/>
            <person name="Sekine M."/>
            <person name="Yamazaki S."/>
            <person name="Fujita N."/>
            <person name="Shimada K."/>
            <person name="Hanada S."/>
            <person name="Nagashima K.V.P."/>
        </authorList>
    </citation>
    <scope>NUCLEOTIDE SEQUENCE [LARGE SCALE GENOMIC DNA]</scope>
    <source>
        <strain evidence="3">NBRC 100245 / IL144</strain>
    </source>
</reference>
<dbReference type="HOGENOM" id="CLU_668632_0_0_4"/>
<evidence type="ECO:0000313" key="3">
    <source>
        <dbReference type="Proteomes" id="UP000007883"/>
    </source>
</evidence>